<evidence type="ECO:0000313" key="8">
    <source>
        <dbReference type="Proteomes" id="UP000220102"/>
    </source>
</evidence>
<evidence type="ECO:0000256" key="4">
    <source>
        <dbReference type="SAM" id="MobiDB-lite"/>
    </source>
</evidence>
<dbReference type="RefSeq" id="WP_098076627.1">
    <property type="nucleotide sequence ID" value="NZ_PDEQ01000006.1"/>
</dbReference>
<dbReference type="CDD" id="cd06170">
    <property type="entry name" value="LuxR_C_like"/>
    <property type="match status" value="1"/>
</dbReference>
<dbReference type="PROSITE" id="PS50110">
    <property type="entry name" value="RESPONSE_REGULATORY"/>
    <property type="match status" value="1"/>
</dbReference>
<dbReference type="PANTHER" id="PTHR43214">
    <property type="entry name" value="TWO-COMPONENT RESPONSE REGULATOR"/>
    <property type="match status" value="1"/>
</dbReference>
<feature type="compositionally biased region" description="Polar residues" evidence="4">
    <location>
        <begin position="1"/>
        <end position="10"/>
    </location>
</feature>
<dbReference type="SMART" id="SM00421">
    <property type="entry name" value="HTH_LUXR"/>
    <property type="match status" value="1"/>
</dbReference>
<dbReference type="PRINTS" id="PR00038">
    <property type="entry name" value="HTHLUXR"/>
</dbReference>
<reference evidence="7 8" key="1">
    <citation type="submission" date="2017-10" db="EMBL/GenBank/DDBJ databases">
        <title>Draft genome of Longibacter Salinarum.</title>
        <authorList>
            <person name="Goh K.M."/>
            <person name="Shamsir M.S."/>
            <person name="Lim S.W."/>
        </authorList>
    </citation>
    <scope>NUCLEOTIDE SEQUENCE [LARGE SCALE GENOMIC DNA]</scope>
    <source>
        <strain evidence="7 8">KCTC 52045</strain>
    </source>
</reference>
<evidence type="ECO:0000256" key="2">
    <source>
        <dbReference type="ARBA" id="ARBA00023125"/>
    </source>
</evidence>
<dbReference type="Gene3D" id="3.40.50.2300">
    <property type="match status" value="1"/>
</dbReference>
<dbReference type="SUPFAM" id="SSF46894">
    <property type="entry name" value="C-terminal effector domain of the bipartite response regulators"/>
    <property type="match status" value="1"/>
</dbReference>
<feature type="domain" description="Response regulatory" evidence="6">
    <location>
        <begin position="26"/>
        <end position="142"/>
    </location>
</feature>
<evidence type="ECO:0000259" key="5">
    <source>
        <dbReference type="PROSITE" id="PS50043"/>
    </source>
</evidence>
<dbReference type="GO" id="GO:0000160">
    <property type="term" value="P:phosphorelay signal transduction system"/>
    <property type="evidence" value="ECO:0007669"/>
    <property type="project" value="InterPro"/>
</dbReference>
<dbReference type="SUPFAM" id="SSF52172">
    <property type="entry name" value="CheY-like"/>
    <property type="match status" value="1"/>
</dbReference>
<dbReference type="AlphaFoldDB" id="A0A2A8CWJ1"/>
<proteinExistence type="predicted"/>
<evidence type="ECO:0000256" key="3">
    <source>
        <dbReference type="PROSITE-ProRule" id="PRU00169"/>
    </source>
</evidence>
<dbReference type="SMART" id="SM00448">
    <property type="entry name" value="REC"/>
    <property type="match status" value="1"/>
</dbReference>
<dbReference type="OrthoDB" id="9795108at2"/>
<dbReference type="Proteomes" id="UP000220102">
    <property type="component" value="Unassembled WGS sequence"/>
</dbReference>
<evidence type="ECO:0000313" key="7">
    <source>
        <dbReference type="EMBL" id="PEN12981.1"/>
    </source>
</evidence>
<dbReference type="InterPro" id="IPR058245">
    <property type="entry name" value="NreC/VraR/RcsB-like_REC"/>
</dbReference>
<dbReference type="PROSITE" id="PS50043">
    <property type="entry name" value="HTH_LUXR_2"/>
    <property type="match status" value="1"/>
</dbReference>
<protein>
    <submittedName>
        <fullName evidence="7">DNA-binding response regulator</fullName>
    </submittedName>
</protein>
<feature type="region of interest" description="Disordered" evidence="4">
    <location>
        <begin position="1"/>
        <end position="26"/>
    </location>
</feature>
<dbReference type="InterPro" id="IPR016032">
    <property type="entry name" value="Sig_transdc_resp-reg_C-effctor"/>
</dbReference>
<dbReference type="InterPro" id="IPR011006">
    <property type="entry name" value="CheY-like_superfamily"/>
</dbReference>
<dbReference type="InterPro" id="IPR039420">
    <property type="entry name" value="WalR-like"/>
</dbReference>
<dbReference type="GO" id="GO:0006355">
    <property type="term" value="P:regulation of DNA-templated transcription"/>
    <property type="evidence" value="ECO:0007669"/>
    <property type="project" value="InterPro"/>
</dbReference>
<gene>
    <name evidence="7" type="ORF">CRI94_12425</name>
</gene>
<evidence type="ECO:0000259" key="6">
    <source>
        <dbReference type="PROSITE" id="PS50110"/>
    </source>
</evidence>
<feature type="modified residue" description="4-aspartylphosphate" evidence="3">
    <location>
        <position position="77"/>
    </location>
</feature>
<organism evidence="7 8">
    <name type="scientific">Longibacter salinarum</name>
    <dbReference type="NCBI Taxonomy" id="1850348"/>
    <lineage>
        <taxon>Bacteria</taxon>
        <taxon>Pseudomonadati</taxon>
        <taxon>Rhodothermota</taxon>
        <taxon>Rhodothermia</taxon>
        <taxon>Rhodothermales</taxon>
        <taxon>Salisaetaceae</taxon>
        <taxon>Longibacter</taxon>
    </lineage>
</organism>
<dbReference type="PANTHER" id="PTHR43214:SF43">
    <property type="entry name" value="TWO-COMPONENT RESPONSE REGULATOR"/>
    <property type="match status" value="1"/>
</dbReference>
<comment type="caution">
    <text evidence="7">The sequence shown here is derived from an EMBL/GenBank/DDBJ whole genome shotgun (WGS) entry which is preliminary data.</text>
</comment>
<accession>A0A2A8CWJ1</accession>
<dbReference type="EMBL" id="PDEQ01000006">
    <property type="protein sequence ID" value="PEN12981.1"/>
    <property type="molecule type" value="Genomic_DNA"/>
</dbReference>
<feature type="compositionally biased region" description="Basic and acidic residues" evidence="4">
    <location>
        <begin position="12"/>
        <end position="26"/>
    </location>
</feature>
<evidence type="ECO:0000256" key="1">
    <source>
        <dbReference type="ARBA" id="ARBA00022553"/>
    </source>
</evidence>
<keyword evidence="2 7" id="KW-0238">DNA-binding</keyword>
<keyword evidence="1 3" id="KW-0597">Phosphoprotein</keyword>
<dbReference type="Pfam" id="PF00072">
    <property type="entry name" value="Response_reg"/>
    <property type="match status" value="1"/>
</dbReference>
<dbReference type="InterPro" id="IPR000792">
    <property type="entry name" value="Tscrpt_reg_LuxR_C"/>
</dbReference>
<keyword evidence="8" id="KW-1185">Reference proteome</keyword>
<dbReference type="InterPro" id="IPR001789">
    <property type="entry name" value="Sig_transdc_resp-reg_receiver"/>
</dbReference>
<name>A0A2A8CWJ1_9BACT</name>
<dbReference type="Pfam" id="PF00196">
    <property type="entry name" value="GerE"/>
    <property type="match status" value="1"/>
</dbReference>
<sequence length="245" mass="27590">MNETSEAQSSRIRRDSSHNTSSDRTRVFVIDDHPAIREALATTINSKVDMRLVGESGSATQALRQMERNAPDVVIVDISLDDAHGLDLVEEIRDRFPSVRIIVFSMYDESVYAERAIRAGASGYIMKSEPTQNVVNAVKAVSEGDVYLSRRMSSRILSKVIRQQDYQLGSATEKLTDREMTVFQKLGEGYSVREIAAQLDLSRKTIETYRRRAKEKLGFETVAELLQYAVQWAYGREEEGSANGQ</sequence>
<dbReference type="CDD" id="cd17535">
    <property type="entry name" value="REC_NarL-like"/>
    <property type="match status" value="1"/>
</dbReference>
<dbReference type="GO" id="GO:0003677">
    <property type="term" value="F:DNA binding"/>
    <property type="evidence" value="ECO:0007669"/>
    <property type="project" value="UniProtKB-KW"/>
</dbReference>
<feature type="domain" description="HTH luxR-type" evidence="5">
    <location>
        <begin position="168"/>
        <end position="233"/>
    </location>
</feature>
<dbReference type="PROSITE" id="PS00622">
    <property type="entry name" value="HTH_LUXR_1"/>
    <property type="match status" value="1"/>
</dbReference>